<dbReference type="EMBL" id="JAUJEA010000004">
    <property type="protein sequence ID" value="MDN5202145.1"/>
    <property type="molecule type" value="Genomic_DNA"/>
</dbReference>
<organism evidence="8 9">
    <name type="scientific">Splendidivirga corallicola</name>
    <dbReference type="NCBI Taxonomy" id="3051826"/>
    <lineage>
        <taxon>Bacteria</taxon>
        <taxon>Pseudomonadati</taxon>
        <taxon>Bacteroidota</taxon>
        <taxon>Cytophagia</taxon>
        <taxon>Cytophagales</taxon>
        <taxon>Splendidivirgaceae</taxon>
        <taxon>Splendidivirga</taxon>
    </lineage>
</organism>
<dbReference type="EC" id="3.2.1.23" evidence="3"/>
<dbReference type="SUPFAM" id="SSF49303">
    <property type="entry name" value="beta-Galactosidase/glucuronidase domain"/>
    <property type="match status" value="1"/>
</dbReference>
<dbReference type="InterPro" id="IPR013783">
    <property type="entry name" value="Ig-like_fold"/>
</dbReference>
<dbReference type="Gene3D" id="2.60.120.560">
    <property type="entry name" value="Exo-inulinase, domain 1"/>
    <property type="match status" value="1"/>
</dbReference>
<evidence type="ECO:0000256" key="4">
    <source>
        <dbReference type="ARBA" id="ARBA00022801"/>
    </source>
</evidence>
<dbReference type="Gene3D" id="3.20.20.80">
    <property type="entry name" value="Glycosidases"/>
    <property type="match status" value="1"/>
</dbReference>
<dbReference type="Proteomes" id="UP001172082">
    <property type="component" value="Unassembled WGS sequence"/>
</dbReference>
<dbReference type="PANTHER" id="PTHR46323">
    <property type="entry name" value="BETA-GALACTOSIDASE"/>
    <property type="match status" value="1"/>
</dbReference>
<evidence type="ECO:0000259" key="6">
    <source>
        <dbReference type="Pfam" id="PF00703"/>
    </source>
</evidence>
<name>A0ABT8KN61_9BACT</name>
<dbReference type="Pfam" id="PF00703">
    <property type="entry name" value="Glyco_hydro_2"/>
    <property type="match status" value="1"/>
</dbReference>
<reference evidence="8" key="1">
    <citation type="submission" date="2023-06" db="EMBL/GenBank/DDBJ databases">
        <title>Genomic of Parafulvivirga corallium.</title>
        <authorList>
            <person name="Wang G."/>
        </authorList>
    </citation>
    <scope>NUCLEOTIDE SEQUENCE</scope>
    <source>
        <strain evidence="8">BMA10</strain>
    </source>
</reference>
<dbReference type="SUPFAM" id="SSF51445">
    <property type="entry name" value="(Trans)glycosidases"/>
    <property type="match status" value="1"/>
</dbReference>
<dbReference type="SUPFAM" id="SSF49899">
    <property type="entry name" value="Concanavalin A-like lectins/glucanases"/>
    <property type="match status" value="1"/>
</dbReference>
<feature type="domain" description="Glycoside hydrolase family 2 immunoglobulin-like beta-sandwich" evidence="6">
    <location>
        <begin position="446"/>
        <end position="553"/>
    </location>
</feature>
<comment type="catalytic activity">
    <reaction evidence="1">
        <text>Hydrolysis of terminal non-reducing beta-D-galactose residues in beta-D-galactosides.</text>
        <dbReference type="EC" id="3.2.1.23"/>
    </reaction>
</comment>
<evidence type="ECO:0000259" key="7">
    <source>
        <dbReference type="Pfam" id="PF22666"/>
    </source>
</evidence>
<dbReference type="InterPro" id="IPR050347">
    <property type="entry name" value="Bact_Beta-galactosidase"/>
</dbReference>
<keyword evidence="9" id="KW-1185">Reference proteome</keyword>
<proteinExistence type="inferred from homology"/>
<comment type="caution">
    <text evidence="8">The sequence shown here is derived from an EMBL/GenBank/DDBJ whole genome shotgun (WGS) entry which is preliminary data.</text>
</comment>
<accession>A0ABT8KN61</accession>
<comment type="similarity">
    <text evidence="2">Belongs to the glycosyl hydrolase 2 family.</text>
</comment>
<evidence type="ECO:0000256" key="5">
    <source>
        <dbReference type="ARBA" id="ARBA00023295"/>
    </source>
</evidence>
<dbReference type="InterPro" id="IPR036156">
    <property type="entry name" value="Beta-gal/glucu_dom_sf"/>
</dbReference>
<sequence>MKKVVVRILGLISFLFFCVVSLGQTVELDKDQWQTVGRGQVHWNNGFVKIKDCFIALKDQKQKAYEFSFEAKTPENEEQVQIWSGFGFNDRDNRYALGLRGGNNNDLYLCRYESKARNKMLALESLDFKPEPGKWYQFKVVFREGNIRVYLNHENTPRIVVEDSAPLKEGSIVLGGGWISTEYKNVKLVSLNDHQKESYHEDSEKYEIKLTAKEKETKRRQQRKAYRSLKIGKLKPGRTEISLDGNWLFIPEYELDGESPYKDDADDKGWHVMPVPEFWNTARNWLHLQDSGLPHRGSGISDNYREKEYARCENYTFDFEKTTAAWYRHHFDLPDQLDSRKISLHFDAVSKIADVYINGNYVGGHVGMFGEFDLDITDYVRPGKNVVAVNVKVRKYERAADADQHVTRAVSVDINNDMLTSLPHGMFKNTEGGIWQPVKLVITDQVHIEDVYAGVRTDGGDFEITLKNTGSSDETVDVNIEIVDKKSRRTLFKAGSGEKTEIASGKGVTITRKTGNINPKPWSPHDPHLYTLITSVYKQGKLIDQRAIDIGFRTFQVKDGHFYLNGQPYWLGGANHPPAGIAPNDYALATKFYGYMHENNQLVTRSHGCPFTTAWMRASDEQGVGVSYEGPFPWFMIGEMPSDELIQIWREETLALVKKYRNHPSMLIWTINNEMYFTMFYHNDPPEVRLKKWEILSDVIKEIRKLSPNTAISADSGYGRVKGDYDKNLKPHDIDDGDIDDRHIYTNWYNRDFFQMYDGEWAKRIYWSPGANPGRAFFSQETSTGYTNNDDGHFNRKYMFNNYVPQAWIGDWAYEDRDPVFTSNRHAFMTKELIEVIRRTSPETAGLQLFANVTWFRNVYDANLIEPYPINFSVRKGYEPVLVSAELFGRSFYTGTTFTPRVCIVNNHRASEDVPKAQLEWKIVHDGRTIGSGKKPTEKVPFYDRKWMDVPITLPEVLPIEKAHCQLVLTLRSGTKVISENQYDILVTGKKWLSAERISQDKKIAVFDLSGETFKTLDFIGVQYQKLTDLTEIRTTEMDLLIVANLDVEEEVPYNWEDVRKIMGNGTNVLLIHPGKHMQWLMYDKIQSIYERKGRIVNMHVPEHHAFEAIDPMELSWWQQNGREKPRACKRSYRLKDKDGMTSLCTYLRPHTGLGGDREETYYEMSGTPLLEVKEKKGTLIASEMEVNMGIKDPVAARLLTNMINTLLNKK</sequence>
<dbReference type="Gene3D" id="2.60.40.10">
    <property type="entry name" value="Immunoglobulins"/>
    <property type="match status" value="1"/>
</dbReference>
<dbReference type="InterPro" id="IPR013320">
    <property type="entry name" value="ConA-like_dom_sf"/>
</dbReference>
<dbReference type="SUPFAM" id="SSF49785">
    <property type="entry name" value="Galactose-binding domain-like"/>
    <property type="match status" value="1"/>
</dbReference>
<dbReference type="RefSeq" id="WP_346752171.1">
    <property type="nucleotide sequence ID" value="NZ_JAUJEA010000004.1"/>
</dbReference>
<evidence type="ECO:0000313" key="9">
    <source>
        <dbReference type="Proteomes" id="UP001172082"/>
    </source>
</evidence>
<dbReference type="InterPro" id="IPR008979">
    <property type="entry name" value="Galactose-bd-like_sf"/>
</dbReference>
<evidence type="ECO:0000256" key="2">
    <source>
        <dbReference type="ARBA" id="ARBA00007401"/>
    </source>
</evidence>
<dbReference type="Gene3D" id="2.60.120.260">
    <property type="entry name" value="Galactose-binding domain-like"/>
    <property type="match status" value="1"/>
</dbReference>
<dbReference type="InterPro" id="IPR017853">
    <property type="entry name" value="GH"/>
</dbReference>
<keyword evidence="5" id="KW-0326">Glycosidase</keyword>
<evidence type="ECO:0000256" key="3">
    <source>
        <dbReference type="ARBA" id="ARBA00012756"/>
    </source>
</evidence>
<dbReference type="InterPro" id="IPR054593">
    <property type="entry name" value="Beta-mannosidase-like_N2"/>
</dbReference>
<keyword evidence="4" id="KW-0378">Hydrolase</keyword>
<dbReference type="PANTHER" id="PTHR46323:SF2">
    <property type="entry name" value="BETA-GALACTOSIDASE"/>
    <property type="match status" value="1"/>
</dbReference>
<dbReference type="Pfam" id="PF22666">
    <property type="entry name" value="Glyco_hydro_2_N2"/>
    <property type="match status" value="1"/>
</dbReference>
<dbReference type="InterPro" id="IPR006102">
    <property type="entry name" value="Ig-like_GH2"/>
</dbReference>
<feature type="domain" description="Beta-mannosidase-like galactose-binding" evidence="7">
    <location>
        <begin position="315"/>
        <end position="405"/>
    </location>
</feature>
<gene>
    <name evidence="8" type="ORF">QQ008_12245</name>
</gene>
<protein>
    <recommendedName>
        <fullName evidence="3">beta-galactosidase</fullName>
        <ecNumber evidence="3">3.2.1.23</ecNumber>
    </recommendedName>
</protein>
<evidence type="ECO:0000256" key="1">
    <source>
        <dbReference type="ARBA" id="ARBA00001412"/>
    </source>
</evidence>
<evidence type="ECO:0000313" key="8">
    <source>
        <dbReference type="EMBL" id="MDN5202145.1"/>
    </source>
</evidence>